<dbReference type="PANTHER" id="PTHR22943">
    <property type="entry name" value="7-TRANSMEMBRANE DOMAIN RECEPTOR C.ELEGANS"/>
    <property type="match status" value="1"/>
</dbReference>
<evidence type="ECO:0000313" key="3">
    <source>
        <dbReference type="Proteomes" id="UP000008068"/>
    </source>
</evidence>
<evidence type="ECO:0000256" key="1">
    <source>
        <dbReference type="SAM" id="Phobius"/>
    </source>
</evidence>
<dbReference type="AlphaFoldDB" id="G0PEJ6"/>
<feature type="transmembrane region" description="Helical" evidence="1">
    <location>
        <begin position="12"/>
        <end position="34"/>
    </location>
</feature>
<evidence type="ECO:0000313" key="2">
    <source>
        <dbReference type="EMBL" id="EGT53082.1"/>
    </source>
</evidence>
<feature type="transmembrane region" description="Helical" evidence="1">
    <location>
        <begin position="135"/>
        <end position="157"/>
    </location>
</feature>
<keyword evidence="3" id="KW-1185">Reference proteome</keyword>
<keyword evidence="1" id="KW-0812">Transmembrane</keyword>
<dbReference type="OrthoDB" id="5837332at2759"/>
<feature type="transmembrane region" description="Helical" evidence="1">
    <location>
        <begin position="89"/>
        <end position="115"/>
    </location>
</feature>
<dbReference type="EMBL" id="GL380319">
    <property type="protein sequence ID" value="EGT53082.1"/>
    <property type="molecule type" value="Genomic_DNA"/>
</dbReference>
<evidence type="ECO:0008006" key="4">
    <source>
        <dbReference type="Google" id="ProtNLM"/>
    </source>
</evidence>
<dbReference type="HOGENOM" id="CLU_036335_7_2_1"/>
<dbReference type="GO" id="GO:0038022">
    <property type="term" value="F:G protein-coupled olfactory receptor activity"/>
    <property type="evidence" value="ECO:0007669"/>
    <property type="project" value="TreeGrafter"/>
</dbReference>
<accession>G0PEJ6</accession>
<keyword evidence="1" id="KW-0472">Membrane</keyword>
<name>G0PEJ6_CAEBE</name>
<keyword evidence="1" id="KW-1133">Transmembrane helix</keyword>
<proteinExistence type="predicted"/>
<protein>
    <recommendedName>
        <fullName evidence="4">G-protein coupled receptors family 1 profile domain-containing protein</fullName>
    </recommendedName>
</protein>
<organism evidence="3">
    <name type="scientific">Caenorhabditis brenneri</name>
    <name type="common">Nematode worm</name>
    <dbReference type="NCBI Taxonomy" id="135651"/>
    <lineage>
        <taxon>Eukaryota</taxon>
        <taxon>Metazoa</taxon>
        <taxon>Ecdysozoa</taxon>
        <taxon>Nematoda</taxon>
        <taxon>Chromadorea</taxon>
        <taxon>Rhabditida</taxon>
        <taxon>Rhabditina</taxon>
        <taxon>Rhabditomorpha</taxon>
        <taxon>Rhabditoidea</taxon>
        <taxon>Rhabditidae</taxon>
        <taxon>Peloderinae</taxon>
        <taxon>Caenorhabditis</taxon>
    </lineage>
</organism>
<dbReference type="PANTHER" id="PTHR22943:SF29">
    <property type="entry name" value="SEVEN TM RECEPTOR"/>
    <property type="match status" value="1"/>
</dbReference>
<dbReference type="InterPro" id="IPR019428">
    <property type="entry name" value="7TM_GPCR_serpentine_rcpt_Str"/>
</dbReference>
<sequence length="167" mass="19365">MDIETFRLTKLFIQVVSVIFSLVVNTLLITLIVTKSPSNMGTYRHLMVYFSCCSMVFSILDVIVQPNIQTYKSAFFMVIDLKKRGMAPWFGKFCVYALCGCFGVTIYGIAIHFVYRFFALERRGKVRFFKGPFLIFWFLIPSLGGFAWYMVTALVFPKTKDVTEYIR</sequence>
<dbReference type="STRING" id="135651.G0PEJ6"/>
<feature type="transmembrane region" description="Helical" evidence="1">
    <location>
        <begin position="46"/>
        <end position="68"/>
    </location>
</feature>
<reference evidence="3" key="1">
    <citation type="submission" date="2011-07" db="EMBL/GenBank/DDBJ databases">
        <authorList>
            <consortium name="Caenorhabditis brenneri Sequencing and Analysis Consortium"/>
            <person name="Wilson R.K."/>
        </authorList>
    </citation>
    <scope>NUCLEOTIDE SEQUENCE [LARGE SCALE GENOMIC DNA]</scope>
    <source>
        <strain evidence="3">PB2801</strain>
    </source>
</reference>
<dbReference type="Proteomes" id="UP000008068">
    <property type="component" value="Unassembled WGS sequence"/>
</dbReference>
<dbReference type="Pfam" id="PF10326">
    <property type="entry name" value="7TM_GPCR_Str"/>
    <property type="match status" value="1"/>
</dbReference>
<dbReference type="OMA" id="THVCLER"/>
<dbReference type="InParanoid" id="G0PEJ6"/>
<gene>
    <name evidence="2" type="ORF">CAEBREN_03392</name>
</gene>
<dbReference type="GO" id="GO:0042048">
    <property type="term" value="P:olfactory behavior"/>
    <property type="evidence" value="ECO:0007669"/>
    <property type="project" value="TreeGrafter"/>
</dbReference>
<dbReference type="GO" id="GO:0005886">
    <property type="term" value="C:plasma membrane"/>
    <property type="evidence" value="ECO:0007669"/>
    <property type="project" value="TreeGrafter"/>
</dbReference>